<feature type="domain" description="Methyltransferase FkbM" evidence="1">
    <location>
        <begin position="87"/>
        <end position="247"/>
    </location>
</feature>
<dbReference type="InterPro" id="IPR052514">
    <property type="entry name" value="SAM-dependent_MTase"/>
</dbReference>
<dbReference type="GO" id="GO:0008168">
    <property type="term" value="F:methyltransferase activity"/>
    <property type="evidence" value="ECO:0007669"/>
    <property type="project" value="UniProtKB-KW"/>
</dbReference>
<keyword evidence="2" id="KW-0808">Transferase</keyword>
<dbReference type="AlphaFoldDB" id="A0ABD5V545"/>
<dbReference type="Pfam" id="PF05050">
    <property type="entry name" value="Methyltransf_21"/>
    <property type="match status" value="1"/>
</dbReference>
<dbReference type="GO" id="GO:0032259">
    <property type="term" value="P:methylation"/>
    <property type="evidence" value="ECO:0007669"/>
    <property type="project" value="UniProtKB-KW"/>
</dbReference>
<dbReference type="InterPro" id="IPR029063">
    <property type="entry name" value="SAM-dependent_MTases_sf"/>
</dbReference>
<dbReference type="Gene3D" id="3.40.50.150">
    <property type="entry name" value="Vaccinia Virus protein VP39"/>
    <property type="match status" value="1"/>
</dbReference>
<proteinExistence type="predicted"/>
<dbReference type="SUPFAM" id="SSF53335">
    <property type="entry name" value="S-adenosyl-L-methionine-dependent methyltransferases"/>
    <property type="match status" value="1"/>
</dbReference>
<comment type="caution">
    <text evidence="2">The sequence shown here is derived from an EMBL/GenBank/DDBJ whole genome shotgun (WGS) entry which is preliminary data.</text>
</comment>
<gene>
    <name evidence="2" type="ORF">ACFQGH_08465</name>
</gene>
<dbReference type="NCBIfam" id="TIGR01444">
    <property type="entry name" value="fkbM_fam"/>
    <property type="match status" value="1"/>
</dbReference>
<dbReference type="EMBL" id="JBHSXQ010000002">
    <property type="protein sequence ID" value="MFC6905229.1"/>
    <property type="molecule type" value="Genomic_DNA"/>
</dbReference>
<dbReference type="InterPro" id="IPR006342">
    <property type="entry name" value="FkbM_mtfrase"/>
</dbReference>
<accession>A0ABD5V545</accession>
<dbReference type="PANTHER" id="PTHR34203:SF15">
    <property type="entry name" value="SLL1173 PROTEIN"/>
    <property type="match status" value="1"/>
</dbReference>
<dbReference type="Proteomes" id="UP001596312">
    <property type="component" value="Unassembled WGS sequence"/>
</dbReference>
<name>A0ABD5V545_9EURY</name>
<evidence type="ECO:0000259" key="1">
    <source>
        <dbReference type="Pfam" id="PF05050"/>
    </source>
</evidence>
<dbReference type="RefSeq" id="WP_340603743.1">
    <property type="nucleotide sequence ID" value="NZ_JBBMXV010000002.1"/>
</dbReference>
<sequence>MPRTTALGSAVGRAARALRRGVSAGRHLPDALYYRLAAANHRHRAVATEKRVHDGSFRSYELYDRHGNDWLLAALLDRCRDGQIVVDVGANTGVYALSVAAEHPDATVVAIEPNPDTAAALRANVEASGFEDRIATLELGLGEEDGTLPFHRSSYHELSSFNRFNAERWGARVVGREEVPIRTLDGLIDRGEIPPPDHLKIDVEGFGPAVLRGARGTLRTHRPTVYLEPHARTEGESDATGGTADELEALLGAASYDVIRAEEGWVGVPEGDRG</sequence>
<protein>
    <submittedName>
        <fullName evidence="2">FkbM family methyltransferase</fullName>
    </submittedName>
</protein>
<keyword evidence="3" id="KW-1185">Reference proteome</keyword>
<reference evidence="2 3" key="1">
    <citation type="journal article" date="2019" name="Int. J. Syst. Evol. Microbiol.">
        <title>The Global Catalogue of Microorganisms (GCM) 10K type strain sequencing project: providing services to taxonomists for standard genome sequencing and annotation.</title>
        <authorList>
            <consortium name="The Broad Institute Genomics Platform"/>
            <consortium name="The Broad Institute Genome Sequencing Center for Infectious Disease"/>
            <person name="Wu L."/>
            <person name="Ma J."/>
        </authorList>
    </citation>
    <scope>NUCLEOTIDE SEQUENCE [LARGE SCALE GENOMIC DNA]</scope>
    <source>
        <strain evidence="2 3">CGMCC 1.3240</strain>
    </source>
</reference>
<evidence type="ECO:0000313" key="3">
    <source>
        <dbReference type="Proteomes" id="UP001596312"/>
    </source>
</evidence>
<keyword evidence="2" id="KW-0489">Methyltransferase</keyword>
<evidence type="ECO:0000313" key="2">
    <source>
        <dbReference type="EMBL" id="MFC6905229.1"/>
    </source>
</evidence>
<dbReference type="PANTHER" id="PTHR34203">
    <property type="entry name" value="METHYLTRANSFERASE, FKBM FAMILY PROTEIN"/>
    <property type="match status" value="1"/>
</dbReference>
<organism evidence="2 3">
    <name type="scientific">Halalkalicoccus tibetensis</name>
    <dbReference type="NCBI Taxonomy" id="175632"/>
    <lineage>
        <taxon>Archaea</taxon>
        <taxon>Methanobacteriati</taxon>
        <taxon>Methanobacteriota</taxon>
        <taxon>Stenosarchaea group</taxon>
        <taxon>Halobacteria</taxon>
        <taxon>Halobacteriales</taxon>
        <taxon>Halococcaceae</taxon>
        <taxon>Halalkalicoccus</taxon>
    </lineage>
</organism>